<protein>
    <recommendedName>
        <fullName evidence="6">Stage III sporulation protein SpoAB</fullName>
    </recommendedName>
</protein>
<dbReference type="Proteomes" id="UP000701680">
    <property type="component" value="Unassembled WGS sequence"/>
</dbReference>
<evidence type="ECO:0008006" key="6">
    <source>
        <dbReference type="Google" id="ProtNLM"/>
    </source>
</evidence>
<reference evidence="3" key="2">
    <citation type="submission" date="2020-02" db="EMBL/GenBank/DDBJ databases">
        <authorList>
            <person name="Littmann E."/>
            <person name="Sorbara M."/>
        </authorList>
    </citation>
    <scope>NUCLEOTIDE SEQUENCE</scope>
    <source>
        <strain evidence="3">MSK.17.11</strain>
        <strain evidence="2">MSK.17.38</strain>
    </source>
</reference>
<dbReference type="OrthoDB" id="1779801at2"/>
<evidence type="ECO:0000313" key="5">
    <source>
        <dbReference type="Proteomes" id="UP000701680"/>
    </source>
</evidence>
<gene>
    <name evidence="3" type="ORF">G5A66_00930</name>
    <name evidence="2" type="ORF">G5A75_01880</name>
</gene>
<name>A0A850HFB0_9FIRM</name>
<keyword evidence="1" id="KW-0812">Transmembrane</keyword>
<organism evidence="3 4">
    <name type="scientific">Dorea phocaeensis</name>
    <dbReference type="NCBI Taxonomy" id="2040291"/>
    <lineage>
        <taxon>Bacteria</taxon>
        <taxon>Bacillati</taxon>
        <taxon>Bacillota</taxon>
        <taxon>Clostridia</taxon>
        <taxon>Lachnospirales</taxon>
        <taxon>Lachnospiraceae</taxon>
        <taxon>Dorea</taxon>
    </lineage>
</organism>
<dbReference type="Pfam" id="PF09548">
    <property type="entry name" value="Spore_III_AB"/>
    <property type="match status" value="1"/>
</dbReference>
<dbReference type="EMBL" id="JAAITX010000001">
    <property type="protein sequence ID" value="NVH57231.1"/>
    <property type="molecule type" value="Genomic_DNA"/>
</dbReference>
<dbReference type="RefSeq" id="WP_101694406.1">
    <property type="nucleotide sequence ID" value="NZ_JAAITX010000001.1"/>
</dbReference>
<evidence type="ECO:0000313" key="3">
    <source>
        <dbReference type="EMBL" id="NVH57231.1"/>
    </source>
</evidence>
<sequence>MVAKVLGAVLVVGAASMAGITAADHIKEKYQNLQELQRICCQLKSEIRYSRSYLEEAFLHIAGTAKEPYKEWLSFLASQMEERRDGSFKKLWETSVHTCLLGKGLERTTLQKLKDLGHQLGTADVELQVQTLDLYLEDLRLTAEELRETMKTKVRLYRCLGIMGGVFVMILLM</sequence>
<keyword evidence="4" id="KW-1185">Reference proteome</keyword>
<dbReference type="Proteomes" id="UP000528555">
    <property type="component" value="Unassembled WGS sequence"/>
</dbReference>
<evidence type="ECO:0000313" key="2">
    <source>
        <dbReference type="EMBL" id="NSK13640.1"/>
    </source>
</evidence>
<dbReference type="PIRSF" id="PIRSF021435">
    <property type="entry name" value="SpoIIIAB"/>
    <property type="match status" value="1"/>
</dbReference>
<dbReference type="AlphaFoldDB" id="A0A850HFB0"/>
<keyword evidence="1" id="KW-0472">Membrane</keyword>
<comment type="caution">
    <text evidence="3">The sequence shown here is derived from an EMBL/GenBank/DDBJ whole genome shotgun (WGS) entry which is preliminary data.</text>
</comment>
<reference evidence="4 5" key="1">
    <citation type="journal article" date="2020" name="Cell Host Microbe">
        <title>Functional and Genomic Variation between Human-Derived Isolates of Lachnospiraceae Reveals Inter- and Intra-Species Diversity.</title>
        <authorList>
            <person name="Sorbara M.T."/>
            <person name="Littmann E.R."/>
            <person name="Fontana E."/>
            <person name="Moody T.U."/>
            <person name="Kohout C.E."/>
            <person name="Gjonbalaj M."/>
            <person name="Eaton V."/>
            <person name="Seok R."/>
            <person name="Leiner I.M."/>
            <person name="Pamer E.G."/>
        </authorList>
    </citation>
    <scope>NUCLEOTIDE SEQUENCE [LARGE SCALE GENOMIC DNA]</scope>
    <source>
        <strain evidence="3 4">MSK.17.11</strain>
        <strain evidence="2 5">MSK.17.38</strain>
    </source>
</reference>
<dbReference type="InterPro" id="IPR014198">
    <property type="entry name" value="Spore_III_AB"/>
</dbReference>
<keyword evidence="1" id="KW-1133">Transmembrane helix</keyword>
<accession>A0A850HFB0</accession>
<evidence type="ECO:0000256" key="1">
    <source>
        <dbReference type="SAM" id="Phobius"/>
    </source>
</evidence>
<dbReference type="EMBL" id="JAAIUO010000001">
    <property type="protein sequence ID" value="NSK13640.1"/>
    <property type="molecule type" value="Genomic_DNA"/>
</dbReference>
<proteinExistence type="predicted"/>
<evidence type="ECO:0000313" key="4">
    <source>
        <dbReference type="Proteomes" id="UP000528555"/>
    </source>
</evidence>
<feature type="transmembrane region" description="Helical" evidence="1">
    <location>
        <begin position="155"/>
        <end position="172"/>
    </location>
</feature>